<dbReference type="InterPro" id="IPR019734">
    <property type="entry name" value="TPR_rpt"/>
</dbReference>
<feature type="region of interest" description="Disordered" evidence="7">
    <location>
        <begin position="20"/>
        <end position="51"/>
    </location>
</feature>
<dbReference type="PROSITE" id="PS50005">
    <property type="entry name" value="TPR"/>
    <property type="match status" value="1"/>
</dbReference>
<reference evidence="8" key="2">
    <citation type="journal article" date="2021" name="PeerJ">
        <title>Extensive microbial diversity within the chicken gut microbiome revealed by metagenomics and culture.</title>
        <authorList>
            <person name="Gilroy R."/>
            <person name="Ravi A."/>
            <person name="Getino M."/>
            <person name="Pursley I."/>
            <person name="Horton D.L."/>
            <person name="Alikhan N.F."/>
            <person name="Baker D."/>
            <person name="Gharbi K."/>
            <person name="Hall N."/>
            <person name="Watson M."/>
            <person name="Adriaenssens E.M."/>
            <person name="Foster-Nyarko E."/>
            <person name="Jarju S."/>
            <person name="Secka A."/>
            <person name="Antonio M."/>
            <person name="Oren A."/>
            <person name="Chaudhuri R.R."/>
            <person name="La Ragione R."/>
            <person name="Hildebrand F."/>
            <person name="Pallen M.J."/>
        </authorList>
    </citation>
    <scope>NUCLEOTIDE SEQUENCE</scope>
    <source>
        <strain evidence="8">CHK152-2994</strain>
    </source>
</reference>
<keyword evidence="3" id="KW-0677">Repeat</keyword>
<sequence>MGLNLNNIYQRPYIVKDGRSLVKKKQDEESKKSAVQLEQEERAGNQSRSRGLQYVEQNSANYSTVTPAQSQRAQQLYGQYSQNVTGTKVPQYSQPVSTEASEYKTRSSSINIAQILKDFKNTSIAIGTPEDLSVEINNRISLIKAEVSKENPDTGLVKSDLMNASRRLDRYISQTLNKDSKVVENWVSALFLQDIDFSYNENNINPQFLVKFPEGSTEQAKKAETTPENVTEMEVSSGVVKPENEEAQEQIQQQTKVYVPQDKELKSLFLQSKRLAYANEPQKAIENFQKALERAEEVGDTETGAKIYYEVGKIYDDHDYYAQALKSYNKSLEQTTDNNVRTKAHYSMAQIYDDVNQIKPALDHYYSSVAYGGESENLAAQSTSLTKMGNIYTDMYEQDALDYLTVADDLAAETDNNKVKGYVSSSLAKAYDKFGEPQEALKSYSKAVKHYSDANSPLKAAQSYMDAAEIMLDYNCTNKARGLLQKARTSAVQASNHELVSKIDEKLSGLAS</sequence>
<comment type="subcellular location">
    <subcellularLocation>
        <location evidence="1">Cytoplasm</location>
    </subcellularLocation>
</comment>
<dbReference type="PANTHER" id="PTHR46630:SF1">
    <property type="entry name" value="TETRATRICOPEPTIDE REPEAT PROTEIN 29"/>
    <property type="match status" value="1"/>
</dbReference>
<feature type="compositionally biased region" description="Basic and acidic residues" evidence="7">
    <location>
        <begin position="20"/>
        <end position="32"/>
    </location>
</feature>
<evidence type="ECO:0000256" key="3">
    <source>
        <dbReference type="ARBA" id="ARBA00022737"/>
    </source>
</evidence>
<reference evidence="8" key="1">
    <citation type="submission" date="2020-10" db="EMBL/GenBank/DDBJ databases">
        <authorList>
            <person name="Gilroy R."/>
        </authorList>
    </citation>
    <scope>NUCLEOTIDE SEQUENCE</scope>
    <source>
        <strain evidence="8">CHK152-2994</strain>
    </source>
</reference>
<evidence type="ECO:0000256" key="5">
    <source>
        <dbReference type="ARBA" id="ARBA00038253"/>
    </source>
</evidence>
<proteinExistence type="inferred from homology"/>
<organism evidence="8 9">
    <name type="scientific">Candidatus Scatenecus faecavium</name>
    <dbReference type="NCBI Taxonomy" id="2840915"/>
    <lineage>
        <taxon>Bacteria</taxon>
        <taxon>Candidatus Scatenecus</taxon>
    </lineage>
</organism>
<dbReference type="SMART" id="SM00028">
    <property type="entry name" value="TPR"/>
    <property type="match status" value="4"/>
</dbReference>
<keyword evidence="4 6" id="KW-0802">TPR repeat</keyword>
<evidence type="ECO:0000313" key="8">
    <source>
        <dbReference type="EMBL" id="HIS83554.1"/>
    </source>
</evidence>
<gene>
    <name evidence="8" type="ORF">IAD41_08135</name>
</gene>
<dbReference type="PANTHER" id="PTHR46630">
    <property type="entry name" value="TETRATRICOPEPTIDE REPEAT PROTEIN 29"/>
    <property type="match status" value="1"/>
</dbReference>
<dbReference type="SUPFAM" id="SSF48452">
    <property type="entry name" value="TPR-like"/>
    <property type="match status" value="2"/>
</dbReference>
<name>A0A9D1FXJ4_9BACT</name>
<evidence type="ECO:0000256" key="2">
    <source>
        <dbReference type="ARBA" id="ARBA00022490"/>
    </source>
</evidence>
<dbReference type="InterPro" id="IPR051476">
    <property type="entry name" value="Bac_ResReg_Asp_Phosphatase"/>
</dbReference>
<accession>A0A9D1FXJ4</accession>
<comment type="similarity">
    <text evidence="5">Belongs to the Rap family.</text>
</comment>
<dbReference type="Gene3D" id="1.25.40.10">
    <property type="entry name" value="Tetratricopeptide repeat domain"/>
    <property type="match status" value="2"/>
</dbReference>
<dbReference type="Proteomes" id="UP000824139">
    <property type="component" value="Unassembled WGS sequence"/>
</dbReference>
<dbReference type="AlphaFoldDB" id="A0A9D1FXJ4"/>
<evidence type="ECO:0008006" key="10">
    <source>
        <dbReference type="Google" id="ProtNLM"/>
    </source>
</evidence>
<keyword evidence="2" id="KW-0963">Cytoplasm</keyword>
<feature type="repeat" description="TPR" evidence="6">
    <location>
        <begin position="305"/>
        <end position="338"/>
    </location>
</feature>
<evidence type="ECO:0000313" key="9">
    <source>
        <dbReference type="Proteomes" id="UP000824139"/>
    </source>
</evidence>
<dbReference type="InterPro" id="IPR011990">
    <property type="entry name" value="TPR-like_helical_dom_sf"/>
</dbReference>
<evidence type="ECO:0000256" key="4">
    <source>
        <dbReference type="ARBA" id="ARBA00022803"/>
    </source>
</evidence>
<evidence type="ECO:0000256" key="7">
    <source>
        <dbReference type="SAM" id="MobiDB-lite"/>
    </source>
</evidence>
<evidence type="ECO:0000256" key="1">
    <source>
        <dbReference type="ARBA" id="ARBA00004496"/>
    </source>
</evidence>
<protein>
    <recommendedName>
        <fullName evidence="10">Tetratricopeptide repeat protein</fullName>
    </recommendedName>
</protein>
<dbReference type="EMBL" id="DVJO01000176">
    <property type="protein sequence ID" value="HIS83554.1"/>
    <property type="molecule type" value="Genomic_DNA"/>
</dbReference>
<evidence type="ECO:0000256" key="6">
    <source>
        <dbReference type="PROSITE-ProRule" id="PRU00339"/>
    </source>
</evidence>
<dbReference type="GO" id="GO:0005737">
    <property type="term" value="C:cytoplasm"/>
    <property type="evidence" value="ECO:0007669"/>
    <property type="project" value="UniProtKB-SubCell"/>
</dbReference>
<comment type="caution">
    <text evidence="8">The sequence shown here is derived from an EMBL/GenBank/DDBJ whole genome shotgun (WGS) entry which is preliminary data.</text>
</comment>